<evidence type="ECO:0000256" key="1">
    <source>
        <dbReference type="SAM" id="SignalP"/>
    </source>
</evidence>
<name>A0ABT3G7G7_9BACT</name>
<proteinExistence type="predicted"/>
<accession>A0ABT3G7G7</accession>
<sequence>MKLLCSFLAIGVACLAAESQAAVVAGWNFNTLTTATNNGTTYSASSGAGTLTVGVTASDQAGGNRGINSFAGTAVNAIAGDANGQALTIQGGALETTTPVENNGATVTIEVNLTSFEDIILSFATQRTSTGFNLNQLAWSTDGTTFTDFGTAYNPATSFAVQSFDLSAISEIENQATVFFRLTLTGATSNAGNNRIDNIQINAVPEPAAALLGSIGLIALLRRRRG</sequence>
<keyword evidence="1" id="KW-0732">Signal</keyword>
<reference evidence="2" key="1">
    <citation type="submission" date="2022-10" db="EMBL/GenBank/DDBJ databases">
        <title>Luteolibacter sp. GHJ8, whole genome shotgun sequencing project.</title>
        <authorList>
            <person name="Zhao G."/>
            <person name="Shen L."/>
        </authorList>
    </citation>
    <scope>NUCLEOTIDE SEQUENCE</scope>
    <source>
        <strain evidence="2">GHJ8</strain>
    </source>
</reference>
<keyword evidence="3" id="KW-1185">Reference proteome</keyword>
<organism evidence="2 3">
    <name type="scientific">Luteolibacter rhizosphaerae</name>
    <dbReference type="NCBI Taxonomy" id="2989719"/>
    <lineage>
        <taxon>Bacteria</taxon>
        <taxon>Pseudomonadati</taxon>
        <taxon>Verrucomicrobiota</taxon>
        <taxon>Verrucomicrobiia</taxon>
        <taxon>Verrucomicrobiales</taxon>
        <taxon>Verrucomicrobiaceae</taxon>
        <taxon>Luteolibacter</taxon>
    </lineage>
</organism>
<dbReference type="RefSeq" id="WP_264515306.1">
    <property type="nucleotide sequence ID" value="NZ_JAPDDR010000010.1"/>
</dbReference>
<feature type="signal peptide" evidence="1">
    <location>
        <begin position="1"/>
        <end position="21"/>
    </location>
</feature>
<protein>
    <submittedName>
        <fullName evidence="2">PEP-CTERM sorting domain-containing protein</fullName>
    </submittedName>
</protein>
<comment type="caution">
    <text evidence="2">The sequence shown here is derived from an EMBL/GenBank/DDBJ whole genome shotgun (WGS) entry which is preliminary data.</text>
</comment>
<dbReference type="Proteomes" id="UP001165653">
    <property type="component" value="Unassembled WGS sequence"/>
</dbReference>
<dbReference type="EMBL" id="JAPDDR010000010">
    <property type="protein sequence ID" value="MCW1915750.1"/>
    <property type="molecule type" value="Genomic_DNA"/>
</dbReference>
<feature type="chain" id="PRO_5046821532" evidence="1">
    <location>
        <begin position="22"/>
        <end position="226"/>
    </location>
</feature>
<evidence type="ECO:0000313" key="3">
    <source>
        <dbReference type="Proteomes" id="UP001165653"/>
    </source>
</evidence>
<evidence type="ECO:0000313" key="2">
    <source>
        <dbReference type="EMBL" id="MCW1915750.1"/>
    </source>
</evidence>
<gene>
    <name evidence="2" type="ORF">OJ996_19340</name>
</gene>